<feature type="domain" description="C2" evidence="2">
    <location>
        <begin position="355"/>
        <end position="483"/>
    </location>
</feature>
<dbReference type="SUPFAM" id="SSF143990">
    <property type="entry name" value="YbiA-like"/>
    <property type="match status" value="1"/>
</dbReference>
<dbReference type="CDD" id="cd15457">
    <property type="entry name" value="NADAR"/>
    <property type="match status" value="1"/>
</dbReference>
<dbReference type="VEuPathDB" id="ToxoDB:BESB_049750"/>
<feature type="compositionally biased region" description="Basic and acidic residues" evidence="1">
    <location>
        <begin position="517"/>
        <end position="528"/>
    </location>
</feature>
<dbReference type="InterPro" id="IPR012816">
    <property type="entry name" value="NADAR"/>
</dbReference>
<dbReference type="Proteomes" id="UP000224006">
    <property type="component" value="Chromosome III"/>
</dbReference>
<feature type="region of interest" description="Disordered" evidence="1">
    <location>
        <begin position="1"/>
        <end position="170"/>
    </location>
</feature>
<dbReference type="Gene3D" id="1.10.357.40">
    <property type="entry name" value="YbiA-like"/>
    <property type="match status" value="1"/>
</dbReference>
<dbReference type="InterPro" id="IPR037238">
    <property type="entry name" value="YbiA-like_sf"/>
</dbReference>
<feature type="compositionally biased region" description="Basic and acidic residues" evidence="1">
    <location>
        <begin position="13"/>
        <end position="70"/>
    </location>
</feature>
<dbReference type="Pfam" id="PF00168">
    <property type="entry name" value="C2"/>
    <property type="match status" value="1"/>
</dbReference>
<dbReference type="GeneID" id="40309905"/>
<dbReference type="InterPro" id="IPR035892">
    <property type="entry name" value="C2_domain_sf"/>
</dbReference>
<feature type="compositionally biased region" description="Low complexity" evidence="1">
    <location>
        <begin position="1"/>
        <end position="12"/>
    </location>
</feature>
<proteinExistence type="predicted"/>
<name>A0A2A9MM00_BESBE</name>
<feature type="compositionally biased region" description="Basic and acidic residues" evidence="1">
    <location>
        <begin position="87"/>
        <end position="102"/>
    </location>
</feature>
<feature type="compositionally biased region" description="Low complexity" evidence="1">
    <location>
        <begin position="151"/>
        <end position="161"/>
    </location>
</feature>
<evidence type="ECO:0000256" key="1">
    <source>
        <dbReference type="SAM" id="MobiDB-lite"/>
    </source>
</evidence>
<feature type="region of interest" description="Disordered" evidence="1">
    <location>
        <begin position="510"/>
        <end position="545"/>
    </location>
</feature>
<dbReference type="OrthoDB" id="330049at2759"/>
<evidence type="ECO:0000313" key="4">
    <source>
        <dbReference type="Proteomes" id="UP000224006"/>
    </source>
</evidence>
<dbReference type="PROSITE" id="PS50004">
    <property type="entry name" value="C2"/>
    <property type="match status" value="1"/>
</dbReference>
<gene>
    <name evidence="3" type="ORF">BESB_049750</name>
</gene>
<comment type="caution">
    <text evidence="3">The sequence shown here is derived from an EMBL/GenBank/DDBJ whole genome shotgun (WGS) entry which is preliminary data.</text>
</comment>
<dbReference type="RefSeq" id="XP_029220792.1">
    <property type="nucleotide sequence ID" value="XM_029363426.1"/>
</dbReference>
<feature type="compositionally biased region" description="Basic and acidic residues" evidence="1">
    <location>
        <begin position="123"/>
        <end position="150"/>
    </location>
</feature>
<dbReference type="KEGG" id="bbes:BESB_049750"/>
<dbReference type="AlphaFoldDB" id="A0A2A9MM00"/>
<dbReference type="SUPFAM" id="SSF49562">
    <property type="entry name" value="C2 domain (Calcium/lipid-binding domain, CaLB)"/>
    <property type="match status" value="1"/>
</dbReference>
<dbReference type="InterPro" id="IPR000008">
    <property type="entry name" value="C2_dom"/>
</dbReference>
<evidence type="ECO:0000313" key="3">
    <source>
        <dbReference type="EMBL" id="PFH36783.1"/>
    </source>
</evidence>
<accession>A0A2A9MM00</accession>
<sequence>MAQARMAKAAAARAHEKQLRNEEDFCRQRNRLKEIAALLERDRRFSETERRGVRRGMEEKRSKYAEESRLSDAGNQGEKADVVSTGRSEEQTYSRDSEEGGRRVTSAGERSDGDLEELQDAPGKTKEQTAEDASRRAVEDDTSHTEEQKTQQRQQTLSQPEVDTRERENQLRQLQENWKKCQEAIGHELARQLRKVRQHSEEIKEDEARKHLNSIRRKCLRMKKEHHKHDERAEEVSISARRGRLQTHIDPDLQQIVKTSAAAERYRCRQDHGSRKGKRQQFRRGSLREEDMLSQLVSRTMKGELDQAVSELRQSTLATQRSSRVIDHAPSSRPKKKKLHITTDGLAMLRSAAVTQVQLDMDEAYERDAFHRGYIGTLWIWIDLVKGVNPLRLSFGDTLFVVVRCPTQEHQWQKWQSGYTANFGWDESCTFRIRYKRYPNDRFLRLELWKKDSRHQGRRFLGEAQVPFPGFETRWDGYVQLCWNTLLGGDRIDLDCGQLHLGLKFSLSESRQGRHPQRTDRGMQERKSGSRHGRKQVASKGDIPRAGIADEAVQVDCATLGLVEQPDARPSVVPPREMADESVQVDYKSLMISSEPLREPSCPPAVPLADDSVQVESPHLAEEVPSLSHEKGSNRGTSCTYNAPFPMMTEEELDVMVPAALAQMDEYAKGTECLSWEMVVDVDNRVLASNICFQGCRLTCSNRLCGRTVRNQDLRDLFEEEEFRAWGLCSVCQRAIFHTVCPCKPPKTVVIGKAHGKPYSELRLYSSVPVAFPDFTVVWPSTGHLFIAQGFSRFELQERIRRCSTETELKAVLNAPLLRYFLRNDWKSFMNHALRMCLNLKVDQHPRLQLLLSATGESPICCFDHADAFDIVAGEICGHATAVGEILMDKRSEFQ</sequence>
<protein>
    <recommendedName>
        <fullName evidence="2">C2 domain-containing protein</fullName>
    </recommendedName>
</protein>
<dbReference type="EMBL" id="NWUJ01000003">
    <property type="protein sequence ID" value="PFH36783.1"/>
    <property type="molecule type" value="Genomic_DNA"/>
</dbReference>
<organism evidence="3 4">
    <name type="scientific">Besnoitia besnoiti</name>
    <name type="common">Apicomplexan protozoan</name>
    <dbReference type="NCBI Taxonomy" id="94643"/>
    <lineage>
        <taxon>Eukaryota</taxon>
        <taxon>Sar</taxon>
        <taxon>Alveolata</taxon>
        <taxon>Apicomplexa</taxon>
        <taxon>Conoidasida</taxon>
        <taxon>Coccidia</taxon>
        <taxon>Eucoccidiorida</taxon>
        <taxon>Eimeriorina</taxon>
        <taxon>Sarcocystidae</taxon>
        <taxon>Besnoitia</taxon>
    </lineage>
</organism>
<evidence type="ECO:0000259" key="2">
    <source>
        <dbReference type="PROSITE" id="PS50004"/>
    </source>
</evidence>
<reference evidence="3 4" key="1">
    <citation type="submission" date="2017-09" db="EMBL/GenBank/DDBJ databases">
        <title>Genome sequencing of Besnoitia besnoiti strain Bb-Ger1.</title>
        <authorList>
            <person name="Schares G."/>
            <person name="Venepally P."/>
            <person name="Lorenzi H.A."/>
        </authorList>
    </citation>
    <scope>NUCLEOTIDE SEQUENCE [LARGE SCALE GENOMIC DNA]</scope>
    <source>
        <strain evidence="3 4">Bb-Ger1</strain>
    </source>
</reference>
<keyword evidence="4" id="KW-1185">Reference proteome</keyword>